<accession>A0A7I7VS13</accession>
<sequence length="126" mass="13630">MSRPLASSDWRRRAPNASVVRCAGALRVPELDPVAGINEAEAWMGKRVFGSFQDSSARHIAKLAGILAPVAPGFVVSLDALDDCGVRPTASDGPPCMRPATWSFPAMTNLRRSLSRRIIFERLAVL</sequence>
<dbReference type="EMBL" id="AP022605">
    <property type="protein sequence ID" value="BBZ06288.1"/>
    <property type="molecule type" value="Genomic_DNA"/>
</dbReference>
<protein>
    <submittedName>
        <fullName evidence="1">Uncharacterized protein</fullName>
    </submittedName>
</protein>
<name>A0A7I7VS13_9MYCO</name>
<proteinExistence type="predicted"/>
<dbReference type="KEGG" id="mdr:MDOR_04570"/>
<organism evidence="1 2">
    <name type="scientific">Mycolicibacterium doricum</name>
    <dbReference type="NCBI Taxonomy" id="126673"/>
    <lineage>
        <taxon>Bacteria</taxon>
        <taxon>Bacillati</taxon>
        <taxon>Actinomycetota</taxon>
        <taxon>Actinomycetes</taxon>
        <taxon>Mycobacteriales</taxon>
        <taxon>Mycobacteriaceae</taxon>
        <taxon>Mycolicibacterium</taxon>
    </lineage>
</organism>
<gene>
    <name evidence="1" type="ORF">MDOR_04570</name>
</gene>
<evidence type="ECO:0000313" key="2">
    <source>
        <dbReference type="Proteomes" id="UP000467201"/>
    </source>
</evidence>
<evidence type="ECO:0000313" key="1">
    <source>
        <dbReference type="EMBL" id="BBZ06288.1"/>
    </source>
</evidence>
<dbReference type="Proteomes" id="UP000467201">
    <property type="component" value="Chromosome"/>
</dbReference>
<dbReference type="AlphaFoldDB" id="A0A7I7VS13"/>
<reference evidence="1 2" key="1">
    <citation type="journal article" date="2019" name="Emerg. Microbes Infect.">
        <title>Comprehensive subspecies identification of 175 nontuberculous mycobacteria species based on 7547 genomic profiles.</title>
        <authorList>
            <person name="Matsumoto Y."/>
            <person name="Kinjo T."/>
            <person name="Motooka D."/>
            <person name="Nabeya D."/>
            <person name="Jung N."/>
            <person name="Uechi K."/>
            <person name="Horii T."/>
            <person name="Iida T."/>
            <person name="Fujita J."/>
            <person name="Nakamura S."/>
        </authorList>
    </citation>
    <scope>NUCLEOTIDE SEQUENCE [LARGE SCALE GENOMIC DNA]</scope>
    <source>
        <strain evidence="1 2">JCM 12405</strain>
    </source>
</reference>